<comment type="caution">
    <text evidence="1">The sequence shown here is derived from an EMBL/GenBank/DDBJ whole genome shotgun (WGS) entry which is preliminary data.</text>
</comment>
<dbReference type="EMBL" id="QMBQ01000002">
    <property type="protein sequence ID" value="RAZ78424.1"/>
    <property type="molecule type" value="Genomic_DNA"/>
</dbReference>
<name>A0A330GVS5_9HYPH</name>
<protein>
    <recommendedName>
        <fullName evidence="3">DUF1127 domain-containing protein</fullName>
    </recommendedName>
</protein>
<reference evidence="1 2" key="2">
    <citation type="submission" date="2018-07" db="EMBL/GenBank/DDBJ databases">
        <title>Diversity of Mesorhizobium strains in Brazil.</title>
        <authorList>
            <person name="Helene L.C.F."/>
            <person name="Dall'Agnol R."/>
            <person name="Delamuta J.R.M."/>
            <person name="Hungria M."/>
        </authorList>
    </citation>
    <scope>NUCLEOTIDE SEQUENCE [LARGE SCALE GENOMIC DNA]</scope>
    <source>
        <strain evidence="1 2">CNPSo 3140</strain>
    </source>
</reference>
<accession>A0A330GVS5</accession>
<dbReference type="RefSeq" id="WP_146767923.1">
    <property type="nucleotide sequence ID" value="NZ_QMBQ01000002.1"/>
</dbReference>
<dbReference type="OrthoDB" id="8084764at2"/>
<reference evidence="2" key="1">
    <citation type="submission" date="2018-06" db="EMBL/GenBank/DDBJ databases">
        <authorList>
            <person name="Helene L.C."/>
            <person name="Dall'Agnol R."/>
            <person name="Delamuta J.R."/>
            <person name="Hungria M."/>
        </authorList>
    </citation>
    <scope>NUCLEOTIDE SEQUENCE [LARGE SCALE GENOMIC DNA]</scope>
    <source>
        <strain evidence="2">CNPSo 3140</strain>
    </source>
</reference>
<keyword evidence="2" id="KW-1185">Reference proteome</keyword>
<dbReference type="Proteomes" id="UP000251956">
    <property type="component" value="Unassembled WGS sequence"/>
</dbReference>
<evidence type="ECO:0000313" key="2">
    <source>
        <dbReference type="Proteomes" id="UP000251956"/>
    </source>
</evidence>
<organism evidence="1 2">
    <name type="scientific">Mesorhizobium atlanticum</name>
    <dbReference type="NCBI Taxonomy" id="2233532"/>
    <lineage>
        <taxon>Bacteria</taxon>
        <taxon>Pseudomonadati</taxon>
        <taxon>Pseudomonadota</taxon>
        <taxon>Alphaproteobacteria</taxon>
        <taxon>Hyphomicrobiales</taxon>
        <taxon>Phyllobacteriaceae</taxon>
        <taxon>Mesorhizobium</taxon>
    </lineage>
</organism>
<sequence length="91" mass="10375">MIRHNAAQATLAQTARRAPGTFLHPFERLLALVHEWRTRREIERSVGRLSNFHLRDVGLIEFDVEAACADSFDRSASRALMSVAQKRSGNW</sequence>
<dbReference type="AlphaFoldDB" id="A0A330GVS5"/>
<evidence type="ECO:0000313" key="1">
    <source>
        <dbReference type="EMBL" id="RAZ78424.1"/>
    </source>
</evidence>
<evidence type="ECO:0008006" key="3">
    <source>
        <dbReference type="Google" id="ProtNLM"/>
    </source>
</evidence>
<gene>
    <name evidence="1" type="ORF">DPM35_07580</name>
</gene>
<proteinExistence type="predicted"/>